<accession>A0A1F6VA05</accession>
<keyword evidence="2" id="KW-0012">Acyltransferase</keyword>
<dbReference type="Gene3D" id="3.40.630.30">
    <property type="match status" value="1"/>
</dbReference>
<reference evidence="4 5" key="1">
    <citation type="journal article" date="2016" name="Nat. Commun.">
        <title>Thousands of microbial genomes shed light on interconnected biogeochemical processes in an aquifer system.</title>
        <authorList>
            <person name="Anantharaman K."/>
            <person name="Brown C.T."/>
            <person name="Hug L.A."/>
            <person name="Sharon I."/>
            <person name="Castelle C.J."/>
            <person name="Probst A.J."/>
            <person name="Thomas B.C."/>
            <person name="Singh A."/>
            <person name="Wilkins M.J."/>
            <person name="Karaoz U."/>
            <person name="Brodie E.L."/>
            <person name="Williams K.H."/>
            <person name="Hubbard S.S."/>
            <person name="Banfield J.F."/>
        </authorList>
    </citation>
    <scope>NUCLEOTIDE SEQUENCE [LARGE SCALE GENOMIC DNA]</scope>
</reference>
<evidence type="ECO:0000313" key="4">
    <source>
        <dbReference type="EMBL" id="OGI66493.1"/>
    </source>
</evidence>
<dbReference type="AlphaFoldDB" id="A0A1F6VA05"/>
<name>A0A1F6VA05_9PROT</name>
<dbReference type="CDD" id="cd04301">
    <property type="entry name" value="NAT_SF"/>
    <property type="match status" value="1"/>
</dbReference>
<dbReference type="InterPro" id="IPR050832">
    <property type="entry name" value="Bact_Acetyltransf"/>
</dbReference>
<feature type="domain" description="N-acetyltransferase" evidence="3">
    <location>
        <begin position="3"/>
        <end position="164"/>
    </location>
</feature>
<dbReference type="SUPFAM" id="SSF55729">
    <property type="entry name" value="Acyl-CoA N-acyltransferases (Nat)"/>
    <property type="match status" value="1"/>
</dbReference>
<evidence type="ECO:0000256" key="1">
    <source>
        <dbReference type="ARBA" id="ARBA00022679"/>
    </source>
</evidence>
<dbReference type="PANTHER" id="PTHR43877">
    <property type="entry name" value="AMINOALKYLPHOSPHONATE N-ACETYLTRANSFERASE-RELATED-RELATED"/>
    <property type="match status" value="1"/>
</dbReference>
<comment type="caution">
    <text evidence="4">The sequence shown here is derived from an EMBL/GenBank/DDBJ whole genome shotgun (WGS) entry which is preliminary data.</text>
</comment>
<evidence type="ECO:0000313" key="5">
    <source>
        <dbReference type="Proteomes" id="UP000179076"/>
    </source>
</evidence>
<evidence type="ECO:0000259" key="3">
    <source>
        <dbReference type="PROSITE" id="PS51186"/>
    </source>
</evidence>
<dbReference type="Pfam" id="PF13673">
    <property type="entry name" value="Acetyltransf_10"/>
    <property type="match status" value="1"/>
</dbReference>
<evidence type="ECO:0000256" key="2">
    <source>
        <dbReference type="ARBA" id="ARBA00023315"/>
    </source>
</evidence>
<dbReference type="GO" id="GO:0016747">
    <property type="term" value="F:acyltransferase activity, transferring groups other than amino-acyl groups"/>
    <property type="evidence" value="ECO:0007669"/>
    <property type="project" value="InterPro"/>
</dbReference>
<keyword evidence="1 4" id="KW-0808">Transferase</keyword>
<dbReference type="PANTHER" id="PTHR43877:SF2">
    <property type="entry name" value="AMINOALKYLPHOSPHONATE N-ACETYLTRANSFERASE-RELATED"/>
    <property type="match status" value="1"/>
</dbReference>
<dbReference type="InterPro" id="IPR000182">
    <property type="entry name" value="GNAT_dom"/>
</dbReference>
<organism evidence="4 5">
    <name type="scientific">Candidatus Muproteobacteria bacterium RBG_16_60_9</name>
    <dbReference type="NCBI Taxonomy" id="1817755"/>
    <lineage>
        <taxon>Bacteria</taxon>
        <taxon>Pseudomonadati</taxon>
        <taxon>Pseudomonadota</taxon>
        <taxon>Candidatus Muproteobacteria</taxon>
    </lineage>
</organism>
<dbReference type="InterPro" id="IPR016181">
    <property type="entry name" value="Acyl_CoA_acyltransferase"/>
</dbReference>
<dbReference type="Proteomes" id="UP000179076">
    <property type="component" value="Unassembled WGS sequence"/>
</dbReference>
<sequence>MNLSFRKAIPADTDDIVALVNSAYRGESSKRGWTTEADILGGQRTDAQEIAKLIGVAGSMIVLCYEDQELIGSVHLERAEQGAYFGMFTVRPTLQGRGIGKRFMDEVERMVRDEWTATKMMMLVITLRDELIAFYERRGYRRTGIFEEFPNDIRFGVPKVGNLKFELLEKSLR</sequence>
<gene>
    <name evidence="4" type="ORF">A2W18_00570</name>
</gene>
<dbReference type="EMBL" id="MFSP01000086">
    <property type="protein sequence ID" value="OGI66493.1"/>
    <property type="molecule type" value="Genomic_DNA"/>
</dbReference>
<proteinExistence type="predicted"/>
<dbReference type="PROSITE" id="PS51186">
    <property type="entry name" value="GNAT"/>
    <property type="match status" value="1"/>
</dbReference>
<protein>
    <submittedName>
        <fullName evidence="4">GNAT family N-acetyltransferase</fullName>
    </submittedName>
</protein>